<dbReference type="EMBL" id="MU859295">
    <property type="protein sequence ID" value="KAK3947976.1"/>
    <property type="molecule type" value="Genomic_DNA"/>
</dbReference>
<accession>A0AAN6SCJ6</accession>
<dbReference type="AlphaFoldDB" id="A0AAN6SCJ6"/>
<reference evidence="1" key="1">
    <citation type="journal article" date="2023" name="Mol. Phylogenet. Evol.">
        <title>Genome-scale phylogeny and comparative genomics of the fungal order Sordariales.</title>
        <authorList>
            <person name="Hensen N."/>
            <person name="Bonometti L."/>
            <person name="Westerberg I."/>
            <person name="Brannstrom I.O."/>
            <person name="Guillou S."/>
            <person name="Cros-Aarteil S."/>
            <person name="Calhoun S."/>
            <person name="Haridas S."/>
            <person name="Kuo A."/>
            <person name="Mondo S."/>
            <person name="Pangilinan J."/>
            <person name="Riley R."/>
            <person name="LaButti K."/>
            <person name="Andreopoulos B."/>
            <person name="Lipzen A."/>
            <person name="Chen C."/>
            <person name="Yan M."/>
            <person name="Daum C."/>
            <person name="Ng V."/>
            <person name="Clum A."/>
            <person name="Steindorff A."/>
            <person name="Ohm R.A."/>
            <person name="Martin F."/>
            <person name="Silar P."/>
            <person name="Natvig D.O."/>
            <person name="Lalanne C."/>
            <person name="Gautier V."/>
            <person name="Ament-Velasquez S.L."/>
            <person name="Kruys A."/>
            <person name="Hutchinson M.I."/>
            <person name="Powell A.J."/>
            <person name="Barry K."/>
            <person name="Miller A.N."/>
            <person name="Grigoriev I.V."/>
            <person name="Debuchy R."/>
            <person name="Gladieux P."/>
            <person name="Hiltunen Thoren M."/>
            <person name="Johannesson H."/>
        </authorList>
    </citation>
    <scope>NUCLEOTIDE SEQUENCE</scope>
    <source>
        <strain evidence="1">CBS 626.80</strain>
    </source>
</reference>
<keyword evidence="2" id="KW-1185">Reference proteome</keyword>
<dbReference type="Proteomes" id="UP001303222">
    <property type="component" value="Unassembled WGS sequence"/>
</dbReference>
<reference evidence="1" key="2">
    <citation type="submission" date="2023-06" db="EMBL/GenBank/DDBJ databases">
        <authorList>
            <consortium name="Lawrence Berkeley National Laboratory"/>
            <person name="Mondo S.J."/>
            <person name="Hensen N."/>
            <person name="Bonometti L."/>
            <person name="Westerberg I."/>
            <person name="Brannstrom I.O."/>
            <person name="Guillou S."/>
            <person name="Cros-Aarteil S."/>
            <person name="Calhoun S."/>
            <person name="Haridas S."/>
            <person name="Kuo A."/>
            <person name="Pangilinan J."/>
            <person name="Riley R."/>
            <person name="Labutti K."/>
            <person name="Andreopoulos B."/>
            <person name="Lipzen A."/>
            <person name="Chen C."/>
            <person name="Yanf M."/>
            <person name="Daum C."/>
            <person name="Ng V."/>
            <person name="Clum A."/>
            <person name="Steindorff A."/>
            <person name="Ohm R."/>
            <person name="Martin F."/>
            <person name="Silar P."/>
            <person name="Natvig D."/>
            <person name="Lalanne C."/>
            <person name="Gautier V."/>
            <person name="Ament-Velasquez S.L."/>
            <person name="Kruys A."/>
            <person name="Hutchinson M.I."/>
            <person name="Powell A.J."/>
            <person name="Barry K."/>
            <person name="Miller A.N."/>
            <person name="Grigoriev I.V."/>
            <person name="Debuchy R."/>
            <person name="Gladieux P."/>
            <person name="Thoren M.H."/>
            <person name="Johannesson H."/>
        </authorList>
    </citation>
    <scope>NUCLEOTIDE SEQUENCE</scope>
    <source>
        <strain evidence="1">CBS 626.80</strain>
    </source>
</reference>
<protein>
    <submittedName>
        <fullName evidence="1">Uncharacterized protein</fullName>
    </submittedName>
</protein>
<sequence>MDSNSGVKALSHVVTFAESLVPVAVEMLLDGQTQIPPPLSHQATGVAALNSAALYDAIKTVLPAALEIVLEGMRENQLPKSNIPKASNQTCSQSSPLMGRECLYSIPCNGRKAQYWMQRSARTDRPGLPSI</sequence>
<evidence type="ECO:0000313" key="2">
    <source>
        <dbReference type="Proteomes" id="UP001303222"/>
    </source>
</evidence>
<gene>
    <name evidence="1" type="ORF">QBC32DRAFT_328172</name>
</gene>
<name>A0AAN6SCJ6_9PEZI</name>
<proteinExistence type="predicted"/>
<comment type="caution">
    <text evidence="1">The sequence shown here is derived from an EMBL/GenBank/DDBJ whole genome shotgun (WGS) entry which is preliminary data.</text>
</comment>
<evidence type="ECO:0000313" key="1">
    <source>
        <dbReference type="EMBL" id="KAK3947976.1"/>
    </source>
</evidence>
<organism evidence="1 2">
    <name type="scientific">Pseudoneurospora amorphoporcata</name>
    <dbReference type="NCBI Taxonomy" id="241081"/>
    <lineage>
        <taxon>Eukaryota</taxon>
        <taxon>Fungi</taxon>
        <taxon>Dikarya</taxon>
        <taxon>Ascomycota</taxon>
        <taxon>Pezizomycotina</taxon>
        <taxon>Sordariomycetes</taxon>
        <taxon>Sordariomycetidae</taxon>
        <taxon>Sordariales</taxon>
        <taxon>Sordariaceae</taxon>
        <taxon>Pseudoneurospora</taxon>
    </lineage>
</organism>